<dbReference type="HOGENOM" id="CLU_528994_0_0_1"/>
<accession>B0CW62</accession>
<dbReference type="EMBL" id="DS547093">
    <property type="protein sequence ID" value="EDR13011.1"/>
    <property type="molecule type" value="Genomic_DNA"/>
</dbReference>
<name>B0CW62_LACBS</name>
<dbReference type="KEGG" id="lbc:LACBIDRAFT_322405"/>
<evidence type="ECO:0000256" key="1">
    <source>
        <dbReference type="SAM" id="MobiDB-lite"/>
    </source>
</evidence>
<sequence>MSSLTEYQKALKRFEVASDYDTSNIIAARAKVTQLEVELWNIGQWATILIDTGFMFLQAQLKRSDNLITIPMFEKLKLIDFNKSTEWWLTVLCWLSIFMDFAKDSYKYLAFPPAAWNIKSILDIKEHSSPDIQFLYGFLGPEFHTIIDNAYKTHLATPFFAFANPSKTIIDAYILDEAHKEYPYISKLRSPLPLACETFIKDIGTSLHENENAILEFLTLFELTIAIFNLDKVAGLTNDYIEEISSCIDILLHSYSSWASQSQSSTNQHNFGIAVGAIQLNRELDNVYKSFLENEQDYLSSTVNLQLKDLLHSLAKECVHQAFFYEQNEEYAPFEPLDGCDGVLKTYDNLKDKSMKKEAKRAEARAQAVVNKKASKRDVDKRAKKCFAAGSTSSNTPAEDAAIRLHDNDALDPIPPPSNQLANAHNENDGVDEEDDDDDDNDEEEEEGPALPIPVKTISAKSLSLEPSPSGTPAYCLLWNISLEFYYWWIVLISTCAGIDHISEKLPLMQNLAYM</sequence>
<gene>
    <name evidence="2" type="ORF">LACBIDRAFT_322405</name>
</gene>
<dbReference type="GeneID" id="6071464"/>
<protein>
    <submittedName>
        <fullName evidence="2">Predicted protein</fullName>
    </submittedName>
</protein>
<dbReference type="RefSeq" id="XP_001875509.1">
    <property type="nucleotide sequence ID" value="XM_001875474.1"/>
</dbReference>
<keyword evidence="3" id="KW-1185">Reference proteome</keyword>
<reference evidence="2 3" key="1">
    <citation type="journal article" date="2008" name="Nature">
        <title>The genome of Laccaria bicolor provides insights into mycorrhizal symbiosis.</title>
        <authorList>
            <person name="Martin F."/>
            <person name="Aerts A."/>
            <person name="Ahren D."/>
            <person name="Brun A."/>
            <person name="Danchin E.G.J."/>
            <person name="Duchaussoy F."/>
            <person name="Gibon J."/>
            <person name="Kohler A."/>
            <person name="Lindquist E."/>
            <person name="Pereda V."/>
            <person name="Salamov A."/>
            <person name="Shapiro H.J."/>
            <person name="Wuyts J."/>
            <person name="Blaudez D."/>
            <person name="Buee M."/>
            <person name="Brokstein P."/>
            <person name="Canbaeck B."/>
            <person name="Cohen D."/>
            <person name="Courty P.E."/>
            <person name="Coutinho P.M."/>
            <person name="Delaruelle C."/>
            <person name="Detter J.C."/>
            <person name="Deveau A."/>
            <person name="DiFazio S."/>
            <person name="Duplessis S."/>
            <person name="Fraissinet-Tachet L."/>
            <person name="Lucic E."/>
            <person name="Frey-Klett P."/>
            <person name="Fourrey C."/>
            <person name="Feussner I."/>
            <person name="Gay G."/>
            <person name="Grimwood J."/>
            <person name="Hoegger P.J."/>
            <person name="Jain P."/>
            <person name="Kilaru S."/>
            <person name="Labbe J."/>
            <person name="Lin Y.C."/>
            <person name="Legue V."/>
            <person name="Le Tacon F."/>
            <person name="Marmeisse R."/>
            <person name="Melayah D."/>
            <person name="Montanini B."/>
            <person name="Muratet M."/>
            <person name="Nehls U."/>
            <person name="Niculita-Hirzel H."/>
            <person name="Oudot-Le Secq M.P."/>
            <person name="Peter M."/>
            <person name="Quesneville H."/>
            <person name="Rajashekar B."/>
            <person name="Reich M."/>
            <person name="Rouhier N."/>
            <person name="Schmutz J."/>
            <person name="Yin T."/>
            <person name="Chalot M."/>
            <person name="Henrissat B."/>
            <person name="Kuees U."/>
            <person name="Lucas S."/>
            <person name="Van de Peer Y."/>
            <person name="Podila G.K."/>
            <person name="Polle A."/>
            <person name="Pukkila P.J."/>
            <person name="Richardson P.M."/>
            <person name="Rouze P."/>
            <person name="Sanders I.R."/>
            <person name="Stajich J.E."/>
            <person name="Tunlid A."/>
            <person name="Tuskan G."/>
            <person name="Grigoriev I.V."/>
        </authorList>
    </citation>
    <scope>NUCLEOTIDE SEQUENCE [LARGE SCALE GENOMIC DNA]</scope>
    <source>
        <strain evidence="3">S238N-H82 / ATCC MYA-4686</strain>
    </source>
</reference>
<evidence type="ECO:0000313" key="3">
    <source>
        <dbReference type="Proteomes" id="UP000001194"/>
    </source>
</evidence>
<dbReference type="Proteomes" id="UP000001194">
    <property type="component" value="Unassembled WGS sequence"/>
</dbReference>
<organism evidence="3">
    <name type="scientific">Laccaria bicolor (strain S238N-H82 / ATCC MYA-4686)</name>
    <name type="common">Bicoloured deceiver</name>
    <name type="synonym">Laccaria laccata var. bicolor</name>
    <dbReference type="NCBI Taxonomy" id="486041"/>
    <lineage>
        <taxon>Eukaryota</taxon>
        <taxon>Fungi</taxon>
        <taxon>Dikarya</taxon>
        <taxon>Basidiomycota</taxon>
        <taxon>Agaricomycotina</taxon>
        <taxon>Agaricomycetes</taxon>
        <taxon>Agaricomycetidae</taxon>
        <taxon>Agaricales</taxon>
        <taxon>Agaricineae</taxon>
        <taxon>Hydnangiaceae</taxon>
        <taxon>Laccaria</taxon>
    </lineage>
</organism>
<dbReference type="AlphaFoldDB" id="B0CW62"/>
<dbReference type="InParanoid" id="B0CW62"/>
<evidence type="ECO:0000313" key="2">
    <source>
        <dbReference type="EMBL" id="EDR13011.1"/>
    </source>
</evidence>
<feature type="region of interest" description="Disordered" evidence="1">
    <location>
        <begin position="408"/>
        <end position="455"/>
    </location>
</feature>
<proteinExistence type="predicted"/>
<dbReference type="OrthoDB" id="3056116at2759"/>
<feature type="compositionally biased region" description="Acidic residues" evidence="1">
    <location>
        <begin position="429"/>
        <end position="448"/>
    </location>
</feature>